<dbReference type="RefSeq" id="WP_090545682.1">
    <property type="nucleotide sequence ID" value="NZ_FNSR01000001.1"/>
</dbReference>
<evidence type="ECO:0000256" key="1">
    <source>
        <dbReference type="ARBA" id="ARBA00023224"/>
    </source>
</evidence>
<dbReference type="EMBL" id="FOAJ01000014">
    <property type="protein sequence ID" value="SEL79697.1"/>
    <property type="molecule type" value="Genomic_DNA"/>
</dbReference>
<sequence length="341" mass="37564">MGDVVDIVELTKQINRVARGKISDIDSINREATYLAINALIEAARAGEAGRGFAVVANQVKVVSKKIEQLTRELHSELDSLGTRMVGQLQHQEAQRLTDLALNMIDIIDRNLYERSCDVRWWATDSAVVQALEDASGDARAHASERLGVILDSYTVYLDLWVMDLDGNVVATGRPGKYPVVGRNVADESWFRPAVATRSGADYVSSEPEGVALLGGAPAAVYATAVREGSNENGRPIGVLAVFFDWAPQAHAVTRGVRLSGDEWETTRCLLVDSKFRVLASSDNDGVFRRTLQLKTTDDPETSRSGYYWTDDALIAFALTQGYETYKGMGWYGVIERKRSR</sequence>
<name>A0A1H7T7C0_9BURK</name>
<keyword evidence="1 3" id="KW-0807">Transducer</keyword>
<dbReference type="PANTHER" id="PTHR32089">
    <property type="entry name" value="METHYL-ACCEPTING CHEMOTAXIS PROTEIN MCPB"/>
    <property type="match status" value="1"/>
</dbReference>
<dbReference type="InterPro" id="IPR004090">
    <property type="entry name" value="Chemotax_Me-accpt_rcpt"/>
</dbReference>
<reference evidence="6" key="1">
    <citation type="submission" date="2016-10" db="EMBL/GenBank/DDBJ databases">
        <authorList>
            <person name="Varghese N."/>
            <person name="Submissions S."/>
        </authorList>
    </citation>
    <scope>NUCLEOTIDE SEQUENCE [LARGE SCALE GENOMIC DNA]</scope>
    <source>
        <strain evidence="6">LMG 26416</strain>
    </source>
</reference>
<dbReference type="Proteomes" id="UP000199120">
    <property type="component" value="Unassembled WGS sequence"/>
</dbReference>
<dbReference type="Gene3D" id="6.10.250.3200">
    <property type="match status" value="1"/>
</dbReference>
<comment type="similarity">
    <text evidence="2">Belongs to the methyl-accepting chemotaxis (MCP) protein family.</text>
</comment>
<dbReference type="PRINTS" id="PR00260">
    <property type="entry name" value="CHEMTRNSDUCR"/>
</dbReference>
<dbReference type="Pfam" id="PF00015">
    <property type="entry name" value="MCPsignal"/>
    <property type="match status" value="1"/>
</dbReference>
<dbReference type="PROSITE" id="PS50111">
    <property type="entry name" value="CHEMOTAXIS_TRANSDUC_2"/>
    <property type="match status" value="1"/>
</dbReference>
<dbReference type="OrthoDB" id="9814866at2"/>
<dbReference type="PANTHER" id="PTHR32089:SF112">
    <property type="entry name" value="LYSOZYME-LIKE PROTEIN-RELATED"/>
    <property type="match status" value="1"/>
</dbReference>
<dbReference type="InterPro" id="IPR004089">
    <property type="entry name" value="MCPsignal_dom"/>
</dbReference>
<evidence type="ECO:0000259" key="4">
    <source>
        <dbReference type="PROSITE" id="PS50111"/>
    </source>
</evidence>
<dbReference type="STRING" id="416943.SAMN05445871_2764"/>
<dbReference type="CDD" id="cd12914">
    <property type="entry name" value="PDC1_DGC_like"/>
    <property type="match status" value="1"/>
</dbReference>
<evidence type="ECO:0000256" key="2">
    <source>
        <dbReference type="ARBA" id="ARBA00029447"/>
    </source>
</evidence>
<feature type="domain" description="Methyl-accepting transducer" evidence="4">
    <location>
        <begin position="1"/>
        <end position="81"/>
    </location>
</feature>
<protein>
    <submittedName>
        <fullName evidence="5">Methyl-accepting chemotaxis protein (MCP) signalling domain-containing protein</fullName>
    </submittedName>
</protein>
<dbReference type="GO" id="GO:0006935">
    <property type="term" value="P:chemotaxis"/>
    <property type="evidence" value="ECO:0007669"/>
    <property type="project" value="InterPro"/>
</dbReference>
<dbReference type="AlphaFoldDB" id="A0A1H7T7C0"/>
<proteinExistence type="inferred from homology"/>
<dbReference type="GO" id="GO:0007165">
    <property type="term" value="P:signal transduction"/>
    <property type="evidence" value="ECO:0007669"/>
    <property type="project" value="UniProtKB-KW"/>
</dbReference>
<dbReference type="Gene3D" id="3.30.450.20">
    <property type="entry name" value="PAS domain"/>
    <property type="match status" value="1"/>
</dbReference>
<dbReference type="GO" id="GO:0004888">
    <property type="term" value="F:transmembrane signaling receptor activity"/>
    <property type="evidence" value="ECO:0007669"/>
    <property type="project" value="InterPro"/>
</dbReference>
<evidence type="ECO:0000313" key="5">
    <source>
        <dbReference type="EMBL" id="SEL79697.1"/>
    </source>
</evidence>
<evidence type="ECO:0000256" key="3">
    <source>
        <dbReference type="PROSITE-ProRule" id="PRU00284"/>
    </source>
</evidence>
<keyword evidence="6" id="KW-1185">Reference proteome</keyword>
<organism evidence="5 6">
    <name type="scientific">Paraburkholderia caballeronis</name>
    <dbReference type="NCBI Taxonomy" id="416943"/>
    <lineage>
        <taxon>Bacteria</taxon>
        <taxon>Pseudomonadati</taxon>
        <taxon>Pseudomonadota</taxon>
        <taxon>Betaproteobacteria</taxon>
        <taxon>Burkholderiales</taxon>
        <taxon>Burkholderiaceae</taxon>
        <taxon>Paraburkholderia</taxon>
    </lineage>
</organism>
<gene>
    <name evidence="5" type="ORF">SAMN05192542_11417</name>
</gene>
<dbReference type="GO" id="GO:0016020">
    <property type="term" value="C:membrane"/>
    <property type="evidence" value="ECO:0007669"/>
    <property type="project" value="InterPro"/>
</dbReference>
<evidence type="ECO:0000313" key="6">
    <source>
        <dbReference type="Proteomes" id="UP000199120"/>
    </source>
</evidence>
<accession>A0A1H7T7C0</accession>
<dbReference type="SUPFAM" id="SSF58104">
    <property type="entry name" value="Methyl-accepting chemotaxis protein (MCP) signaling domain"/>
    <property type="match status" value="1"/>
</dbReference>